<feature type="compositionally biased region" description="Polar residues" evidence="3">
    <location>
        <begin position="24"/>
        <end position="37"/>
    </location>
</feature>
<keyword evidence="4" id="KW-1133">Transmembrane helix</keyword>
<evidence type="ECO:0000256" key="4">
    <source>
        <dbReference type="SAM" id="Phobius"/>
    </source>
</evidence>
<keyword evidence="4" id="KW-0812">Transmembrane</keyword>
<dbReference type="InterPro" id="IPR011701">
    <property type="entry name" value="MFS"/>
</dbReference>
<sequence>MKSVVVDNPSPGAEAVRDVEKSTRSTTEPGPTSSELSSPRYPPPDGGIKAWLFLLGACIVEITAWGFPYCYGVFREYFVTHEPFEGDSLVSVGGMLSNASQTPRKNAMWLGCLICTGSAIGAAFTTTASALIVCLGLLYGIGAGLLFAPSMHFMGDWFVKRKSFAYGIICGAGAAAGAGLPPIYTVCLNKYGAKATLIGWGLITFVVTSIGLLMMQPRTPPERALKPERSDVDFLRKPLFLIFLTATFAQALAHYGPSTYLPSMGADFGLTSVQGSLLVTLLNLAQAIGQPLQGMLADLPSSFYVPFLISTLGGGGVSALLIWPWCYNLWSLSLFSLCFGATAGGFAVLRPRFAAAVVGDDQAAAAQKTPEDTSGSETTPESPVAGQDGHSDDEARKRNKSMLIFGVFTAVRGTAILASGFITVALVHENSDDLSGWGNGKRWRDLMIYTGVIMTASSLGALGKFVPHDKRFGGK</sequence>
<dbReference type="PANTHER" id="PTHR11360">
    <property type="entry name" value="MONOCARBOXYLATE TRANSPORTER"/>
    <property type="match status" value="1"/>
</dbReference>
<organism evidence="5 6">
    <name type="scientific">Diaporthe helianthi</name>
    <dbReference type="NCBI Taxonomy" id="158607"/>
    <lineage>
        <taxon>Eukaryota</taxon>
        <taxon>Fungi</taxon>
        <taxon>Dikarya</taxon>
        <taxon>Ascomycota</taxon>
        <taxon>Pezizomycotina</taxon>
        <taxon>Sordariomycetes</taxon>
        <taxon>Sordariomycetidae</taxon>
        <taxon>Diaporthales</taxon>
        <taxon>Diaporthaceae</taxon>
        <taxon>Diaporthe</taxon>
    </lineage>
</organism>
<dbReference type="OrthoDB" id="2213137at2759"/>
<feature type="transmembrane region" description="Helical" evidence="4">
    <location>
        <begin position="446"/>
        <end position="466"/>
    </location>
</feature>
<keyword evidence="6" id="KW-1185">Reference proteome</keyword>
<dbReference type="InterPro" id="IPR050327">
    <property type="entry name" value="Proton-linked_MCT"/>
</dbReference>
<feature type="transmembrane region" description="Helical" evidence="4">
    <location>
        <begin position="403"/>
        <end position="426"/>
    </location>
</feature>
<protein>
    <submittedName>
        <fullName evidence="5">Mch2p</fullName>
    </submittedName>
</protein>
<comment type="similarity">
    <text evidence="2">Belongs to the major facilitator superfamily. Monocarboxylate porter (TC 2.A.1.13) family.</text>
</comment>
<feature type="transmembrane region" description="Helical" evidence="4">
    <location>
        <begin position="163"/>
        <end position="185"/>
    </location>
</feature>
<evidence type="ECO:0000313" key="6">
    <source>
        <dbReference type="Proteomes" id="UP000094444"/>
    </source>
</evidence>
<dbReference type="PANTHER" id="PTHR11360:SF287">
    <property type="entry name" value="MFS MONOCARBOXYLATE TRANSPORTER"/>
    <property type="match status" value="1"/>
</dbReference>
<gene>
    <name evidence="5" type="ORF">DHEL01_v212595</name>
</gene>
<dbReference type="SUPFAM" id="SSF103473">
    <property type="entry name" value="MFS general substrate transporter"/>
    <property type="match status" value="1"/>
</dbReference>
<feature type="transmembrane region" description="Helical" evidence="4">
    <location>
        <begin position="268"/>
        <end position="289"/>
    </location>
</feature>
<reference evidence="5" key="1">
    <citation type="submission" date="2017-09" db="EMBL/GenBank/DDBJ databases">
        <title>Polyketide synthases of a Diaporthe helianthi virulent isolate.</title>
        <authorList>
            <person name="Baroncelli R."/>
        </authorList>
    </citation>
    <scope>NUCLEOTIDE SEQUENCE [LARGE SCALE GENOMIC DNA]</scope>
    <source>
        <strain evidence="5">7/96</strain>
    </source>
</reference>
<feature type="transmembrane region" description="Helical" evidence="4">
    <location>
        <begin position="238"/>
        <end position="256"/>
    </location>
</feature>
<feature type="transmembrane region" description="Helical" evidence="4">
    <location>
        <begin position="50"/>
        <end position="71"/>
    </location>
</feature>
<feature type="transmembrane region" description="Helical" evidence="4">
    <location>
        <begin position="107"/>
        <end position="124"/>
    </location>
</feature>
<dbReference type="GO" id="GO:0022857">
    <property type="term" value="F:transmembrane transporter activity"/>
    <property type="evidence" value="ECO:0007669"/>
    <property type="project" value="InterPro"/>
</dbReference>
<proteinExistence type="inferred from homology"/>
<evidence type="ECO:0000256" key="3">
    <source>
        <dbReference type="SAM" id="MobiDB-lite"/>
    </source>
</evidence>
<dbReference type="Proteomes" id="UP000094444">
    <property type="component" value="Unassembled WGS sequence"/>
</dbReference>
<feature type="transmembrane region" description="Helical" evidence="4">
    <location>
        <begin position="329"/>
        <end position="349"/>
    </location>
</feature>
<dbReference type="Pfam" id="PF07690">
    <property type="entry name" value="MFS_1"/>
    <property type="match status" value="1"/>
</dbReference>
<dbReference type="GO" id="GO:0016020">
    <property type="term" value="C:membrane"/>
    <property type="evidence" value="ECO:0007669"/>
    <property type="project" value="UniProtKB-SubCell"/>
</dbReference>
<evidence type="ECO:0000256" key="1">
    <source>
        <dbReference type="ARBA" id="ARBA00004141"/>
    </source>
</evidence>
<evidence type="ECO:0000256" key="2">
    <source>
        <dbReference type="ARBA" id="ARBA00006727"/>
    </source>
</evidence>
<keyword evidence="4" id="KW-0472">Membrane</keyword>
<name>A0A2P5HFJ6_DIAHE</name>
<comment type="caution">
    <text evidence="5">The sequence shown here is derived from an EMBL/GenBank/DDBJ whole genome shotgun (WGS) entry which is preliminary data.</text>
</comment>
<feature type="transmembrane region" description="Helical" evidence="4">
    <location>
        <begin position="130"/>
        <end position="151"/>
    </location>
</feature>
<feature type="transmembrane region" description="Helical" evidence="4">
    <location>
        <begin position="301"/>
        <end position="323"/>
    </location>
</feature>
<comment type="subcellular location">
    <subcellularLocation>
        <location evidence="1">Membrane</location>
        <topology evidence="1">Multi-pass membrane protein</topology>
    </subcellularLocation>
</comment>
<dbReference type="Gene3D" id="1.20.1250.20">
    <property type="entry name" value="MFS general substrate transporter like domains"/>
    <property type="match status" value="2"/>
</dbReference>
<accession>A0A2P5HFJ6</accession>
<dbReference type="EMBL" id="MAVT02002786">
    <property type="protein sequence ID" value="POS69011.1"/>
    <property type="molecule type" value="Genomic_DNA"/>
</dbReference>
<feature type="region of interest" description="Disordered" evidence="3">
    <location>
        <begin position="1"/>
        <end position="41"/>
    </location>
</feature>
<dbReference type="InParanoid" id="A0A2P5HFJ6"/>
<dbReference type="InterPro" id="IPR036259">
    <property type="entry name" value="MFS_trans_sf"/>
</dbReference>
<evidence type="ECO:0000313" key="5">
    <source>
        <dbReference type="EMBL" id="POS69011.1"/>
    </source>
</evidence>
<feature type="transmembrane region" description="Helical" evidence="4">
    <location>
        <begin position="197"/>
        <end position="217"/>
    </location>
</feature>
<feature type="region of interest" description="Disordered" evidence="3">
    <location>
        <begin position="365"/>
        <end position="394"/>
    </location>
</feature>
<dbReference type="AlphaFoldDB" id="A0A2P5HFJ6"/>
<feature type="compositionally biased region" description="Polar residues" evidence="3">
    <location>
        <begin position="372"/>
        <end position="381"/>
    </location>
</feature>